<accession>A0AA39VUI1</accession>
<evidence type="ECO:0000259" key="1">
    <source>
        <dbReference type="Pfam" id="PF17921"/>
    </source>
</evidence>
<reference evidence="2" key="2">
    <citation type="submission" date="2023-06" db="EMBL/GenBank/DDBJ databases">
        <authorList>
            <person name="Swenson N.G."/>
            <person name="Wegrzyn J.L."/>
            <person name="Mcevoy S.L."/>
        </authorList>
    </citation>
    <scope>NUCLEOTIDE SEQUENCE</scope>
    <source>
        <strain evidence="2">NS2018</strain>
        <tissue evidence="2">Leaf</tissue>
    </source>
</reference>
<sequence>MARPVYSTTEFFQPFTDTVEPAGVVFAAASSLPLLNKGSTEDKCNATPGSAMVVQRTCLAPRADDSDWLRNNVFNSTCTILDKVCRFIIDGGSCENIVSAEVVSKLGIKTGEHPKPYSQDKISARHASWSAYLQQFTFVLKHKAGSSNRVADALSRRSNLLTAMSVSVPGFETFRELLNTDPYFAAILQNLGADENRNFVLIDGYLFHKNQLCVPESSLRLQIIKEVHGEGHVGRDRMLQLVKDSYFWPTIRREVERYVARCHVCQSQ</sequence>
<keyword evidence="3" id="KW-1185">Reference proteome</keyword>
<name>A0AA39VUI1_ACESA</name>
<dbReference type="InterPro" id="IPR041588">
    <property type="entry name" value="Integrase_H2C2"/>
</dbReference>
<proteinExistence type="predicted"/>
<dbReference type="Gene3D" id="1.10.340.70">
    <property type="match status" value="1"/>
</dbReference>
<protein>
    <recommendedName>
        <fullName evidence="1">Integrase zinc-binding domain-containing protein</fullName>
    </recommendedName>
</protein>
<feature type="domain" description="Integrase zinc-binding" evidence="1">
    <location>
        <begin position="217"/>
        <end position="267"/>
    </location>
</feature>
<dbReference type="FunFam" id="1.10.340.70:FF:000001">
    <property type="entry name" value="Retrovirus-related Pol polyprotein from transposon gypsy-like Protein"/>
    <property type="match status" value="1"/>
</dbReference>
<dbReference type="Pfam" id="PF17921">
    <property type="entry name" value="Integrase_H2C2"/>
    <property type="match status" value="1"/>
</dbReference>
<dbReference type="PANTHER" id="PTHR37984">
    <property type="entry name" value="PROTEIN CBG26694"/>
    <property type="match status" value="1"/>
</dbReference>
<gene>
    <name evidence="2" type="ORF">LWI29_001677</name>
</gene>
<organism evidence="2 3">
    <name type="scientific">Acer saccharum</name>
    <name type="common">Sugar maple</name>
    <dbReference type="NCBI Taxonomy" id="4024"/>
    <lineage>
        <taxon>Eukaryota</taxon>
        <taxon>Viridiplantae</taxon>
        <taxon>Streptophyta</taxon>
        <taxon>Embryophyta</taxon>
        <taxon>Tracheophyta</taxon>
        <taxon>Spermatophyta</taxon>
        <taxon>Magnoliopsida</taxon>
        <taxon>eudicotyledons</taxon>
        <taxon>Gunneridae</taxon>
        <taxon>Pentapetalae</taxon>
        <taxon>rosids</taxon>
        <taxon>malvids</taxon>
        <taxon>Sapindales</taxon>
        <taxon>Sapindaceae</taxon>
        <taxon>Hippocastanoideae</taxon>
        <taxon>Acereae</taxon>
        <taxon>Acer</taxon>
    </lineage>
</organism>
<dbReference type="InterPro" id="IPR050951">
    <property type="entry name" value="Retrovirus_Pol_polyprotein"/>
</dbReference>
<dbReference type="Proteomes" id="UP001168877">
    <property type="component" value="Unassembled WGS sequence"/>
</dbReference>
<reference evidence="2" key="1">
    <citation type="journal article" date="2022" name="Plant J.">
        <title>Strategies of tolerance reflected in two North American maple genomes.</title>
        <authorList>
            <person name="McEvoy S.L."/>
            <person name="Sezen U.U."/>
            <person name="Trouern-Trend A."/>
            <person name="McMahon S.M."/>
            <person name="Schaberg P.G."/>
            <person name="Yang J."/>
            <person name="Wegrzyn J.L."/>
            <person name="Swenson N.G."/>
        </authorList>
    </citation>
    <scope>NUCLEOTIDE SEQUENCE</scope>
    <source>
        <strain evidence="2">NS2018</strain>
    </source>
</reference>
<comment type="caution">
    <text evidence="2">The sequence shown here is derived from an EMBL/GenBank/DDBJ whole genome shotgun (WGS) entry which is preliminary data.</text>
</comment>
<dbReference type="AlphaFoldDB" id="A0AA39VUI1"/>
<dbReference type="PANTHER" id="PTHR37984:SF5">
    <property type="entry name" value="PROTEIN NYNRIN-LIKE"/>
    <property type="match status" value="1"/>
</dbReference>
<dbReference type="EMBL" id="JAUESC010000380">
    <property type="protein sequence ID" value="KAK0591431.1"/>
    <property type="molecule type" value="Genomic_DNA"/>
</dbReference>
<evidence type="ECO:0000313" key="2">
    <source>
        <dbReference type="EMBL" id="KAK0591431.1"/>
    </source>
</evidence>
<evidence type="ECO:0000313" key="3">
    <source>
        <dbReference type="Proteomes" id="UP001168877"/>
    </source>
</evidence>